<accession>A0A0V1FJX5</accession>
<evidence type="ECO:0000313" key="1">
    <source>
        <dbReference type="EMBL" id="KRY86365.1"/>
    </source>
</evidence>
<evidence type="ECO:0000313" key="2">
    <source>
        <dbReference type="Proteomes" id="UP000054995"/>
    </source>
</evidence>
<dbReference type="AlphaFoldDB" id="A0A0V1FJX5"/>
<organism evidence="1 2">
    <name type="scientific">Trichinella pseudospiralis</name>
    <name type="common">Parasitic roundworm</name>
    <dbReference type="NCBI Taxonomy" id="6337"/>
    <lineage>
        <taxon>Eukaryota</taxon>
        <taxon>Metazoa</taxon>
        <taxon>Ecdysozoa</taxon>
        <taxon>Nematoda</taxon>
        <taxon>Enoplea</taxon>
        <taxon>Dorylaimia</taxon>
        <taxon>Trichinellida</taxon>
        <taxon>Trichinellidae</taxon>
        <taxon>Trichinella</taxon>
    </lineage>
</organism>
<protein>
    <submittedName>
        <fullName evidence="1">Uncharacterized protein</fullName>
    </submittedName>
</protein>
<comment type="caution">
    <text evidence="1">The sequence shown here is derived from an EMBL/GenBank/DDBJ whole genome shotgun (WGS) entry which is preliminary data.</text>
</comment>
<gene>
    <name evidence="1" type="ORF">T4D_8029</name>
</gene>
<proteinExistence type="predicted"/>
<name>A0A0V1FJX5_TRIPS</name>
<dbReference type="Proteomes" id="UP000054995">
    <property type="component" value="Unassembled WGS sequence"/>
</dbReference>
<keyword evidence="2" id="KW-1185">Reference proteome</keyword>
<sequence length="91" mass="10303">MYFGKIDGFTGLFIPLQCEPIASKDPTSVVNNTKPEISERSSFLHEKIITRLKTAQLPIDKPQPCKKQRSKNALNGQKEENAWRSQSIICL</sequence>
<dbReference type="EMBL" id="JYDT01000073">
    <property type="protein sequence ID" value="KRY86365.1"/>
    <property type="molecule type" value="Genomic_DNA"/>
</dbReference>
<reference evidence="1 2" key="1">
    <citation type="submission" date="2015-01" db="EMBL/GenBank/DDBJ databases">
        <title>Evolution of Trichinella species and genotypes.</title>
        <authorList>
            <person name="Korhonen P.K."/>
            <person name="Edoardo P."/>
            <person name="Giuseppe L.R."/>
            <person name="Gasser R.B."/>
        </authorList>
    </citation>
    <scope>NUCLEOTIDE SEQUENCE [LARGE SCALE GENOMIC DNA]</scope>
    <source>
        <strain evidence="1">ISS470</strain>
    </source>
</reference>